<dbReference type="RefSeq" id="XP_001015877.1">
    <property type="nucleotide sequence ID" value="XM_001015877.1"/>
</dbReference>
<evidence type="ECO:0000313" key="3">
    <source>
        <dbReference type="Proteomes" id="UP000009168"/>
    </source>
</evidence>
<evidence type="ECO:0000313" key="2">
    <source>
        <dbReference type="EMBL" id="EAR95632.1"/>
    </source>
</evidence>
<organism evidence="2 3">
    <name type="scientific">Tetrahymena thermophila (strain SB210)</name>
    <dbReference type="NCBI Taxonomy" id="312017"/>
    <lineage>
        <taxon>Eukaryota</taxon>
        <taxon>Sar</taxon>
        <taxon>Alveolata</taxon>
        <taxon>Ciliophora</taxon>
        <taxon>Intramacronucleata</taxon>
        <taxon>Oligohymenophorea</taxon>
        <taxon>Hymenostomatida</taxon>
        <taxon>Tetrahymenina</taxon>
        <taxon>Tetrahymenidae</taxon>
        <taxon>Tetrahymena</taxon>
    </lineage>
</organism>
<dbReference type="GeneID" id="7840110"/>
<name>I7MIX6_TETTS</name>
<dbReference type="Gene3D" id="3.80.10.10">
    <property type="entry name" value="Ribonuclease Inhibitor"/>
    <property type="match status" value="1"/>
</dbReference>
<dbReference type="AlphaFoldDB" id="I7MIX6"/>
<dbReference type="InterPro" id="IPR032675">
    <property type="entry name" value="LRR_dom_sf"/>
</dbReference>
<dbReference type="KEGG" id="tet:TTHERM_00266420"/>
<protein>
    <submittedName>
        <fullName evidence="2">Uncharacterized protein</fullName>
    </submittedName>
</protein>
<sequence>MLSISKRNETEIKKIEDSLLKITYPICKFGQSHFQENATQICLDERCPSNIRFELICNSCTSKRGEHFKEQHKHANLGAIAQDIIDQIKQVILPEQTKEHNQESKEANEQQSEVTVAQQNEKNEKNNKSMTKMLEEQVNQWIEMSEICREVARKIHISSENYIQSKYATVPTEYLQILSCISNLTKESTVDNINQQFRELQRYTKTQEPQSSRDQITLKVEDSASKQILEQIEKSAQEKLTNSQSILTELRKKLEDLASQPEVQSYQQIKYQEYYQENARALAEKCLHIKSFDDVQQIQPTHELIVIKSLEQEIVDSLKKINLANRLIDIEMPQDTQTSNCKKIIELLISDNSPFQNIAGINLILPQKNLRDLDNTNDSSNELIISLLKPLQKIIQLNKFKDFGLNFKNWSKCTNKTANALSDTIKALCASSQNLISFSLNLQSLIHLGGDQFTNFIESLKIFSQKSSRIQNFSFNISRLINLNQSEFKGILESIEQIALNNQNIHHFELNLSLIQNIHEDAYKQIGEILQILATKNKTITTLKLSFMGWSNISDKNALIILENLEQLVMSNNLFKCFTFDIQNWELCTDVCIQKVENMIKTLTSFCKTLEEFSLNMSYWKLGKQKAATDLANTLVKLAKGSPKIYKFNLDFFNWSDECVEIFEQLQQDLQIYFNSVNDYHK</sequence>
<evidence type="ECO:0000256" key="1">
    <source>
        <dbReference type="SAM" id="MobiDB-lite"/>
    </source>
</evidence>
<proteinExistence type="predicted"/>
<dbReference type="Proteomes" id="UP000009168">
    <property type="component" value="Unassembled WGS sequence"/>
</dbReference>
<keyword evidence="3" id="KW-1185">Reference proteome</keyword>
<feature type="compositionally biased region" description="Polar residues" evidence="1">
    <location>
        <begin position="109"/>
        <end position="119"/>
    </location>
</feature>
<dbReference type="InParanoid" id="I7MIX6"/>
<reference evidence="3" key="1">
    <citation type="journal article" date="2006" name="PLoS Biol.">
        <title>Macronuclear genome sequence of the ciliate Tetrahymena thermophila, a model eukaryote.</title>
        <authorList>
            <person name="Eisen J.A."/>
            <person name="Coyne R.S."/>
            <person name="Wu M."/>
            <person name="Wu D."/>
            <person name="Thiagarajan M."/>
            <person name="Wortman J.R."/>
            <person name="Badger J.H."/>
            <person name="Ren Q."/>
            <person name="Amedeo P."/>
            <person name="Jones K.M."/>
            <person name="Tallon L.J."/>
            <person name="Delcher A.L."/>
            <person name="Salzberg S.L."/>
            <person name="Silva J.C."/>
            <person name="Haas B.J."/>
            <person name="Majoros W.H."/>
            <person name="Farzad M."/>
            <person name="Carlton J.M."/>
            <person name="Smith R.K. Jr."/>
            <person name="Garg J."/>
            <person name="Pearlman R.E."/>
            <person name="Karrer K.M."/>
            <person name="Sun L."/>
            <person name="Manning G."/>
            <person name="Elde N.C."/>
            <person name="Turkewitz A.P."/>
            <person name="Asai D.J."/>
            <person name="Wilkes D.E."/>
            <person name="Wang Y."/>
            <person name="Cai H."/>
            <person name="Collins K."/>
            <person name="Stewart B.A."/>
            <person name="Lee S.R."/>
            <person name="Wilamowska K."/>
            <person name="Weinberg Z."/>
            <person name="Ruzzo W.L."/>
            <person name="Wloga D."/>
            <person name="Gaertig J."/>
            <person name="Frankel J."/>
            <person name="Tsao C.-C."/>
            <person name="Gorovsky M.A."/>
            <person name="Keeling P.J."/>
            <person name="Waller R.F."/>
            <person name="Patron N.J."/>
            <person name="Cherry J.M."/>
            <person name="Stover N.A."/>
            <person name="Krieger C.J."/>
            <person name="del Toro C."/>
            <person name="Ryder H.F."/>
            <person name="Williamson S.C."/>
            <person name="Barbeau R.A."/>
            <person name="Hamilton E.P."/>
            <person name="Orias E."/>
        </authorList>
    </citation>
    <scope>NUCLEOTIDE SEQUENCE [LARGE SCALE GENOMIC DNA]</scope>
    <source>
        <strain evidence="3">SB210</strain>
    </source>
</reference>
<dbReference type="HOGENOM" id="CLU_403634_0_0_1"/>
<accession>I7MIX6</accession>
<feature type="region of interest" description="Disordered" evidence="1">
    <location>
        <begin position="97"/>
        <end position="127"/>
    </location>
</feature>
<feature type="compositionally biased region" description="Basic and acidic residues" evidence="1">
    <location>
        <begin position="97"/>
        <end position="108"/>
    </location>
</feature>
<dbReference type="EMBL" id="GG662703">
    <property type="protein sequence ID" value="EAR95632.1"/>
    <property type="molecule type" value="Genomic_DNA"/>
</dbReference>
<gene>
    <name evidence="2" type="ORF">TTHERM_00266420</name>
</gene>